<proteinExistence type="predicted"/>
<evidence type="ECO:0000313" key="2">
    <source>
        <dbReference type="Proteomes" id="UP001595867"/>
    </source>
</evidence>
<comment type="caution">
    <text evidence="1">The sequence shown here is derived from an EMBL/GenBank/DDBJ whole genome shotgun (WGS) entry which is preliminary data.</text>
</comment>
<keyword evidence="2" id="KW-1185">Reference proteome</keyword>
<organism evidence="1 2">
    <name type="scientific">Actinoplanes subglobosus</name>
    <dbReference type="NCBI Taxonomy" id="1547892"/>
    <lineage>
        <taxon>Bacteria</taxon>
        <taxon>Bacillati</taxon>
        <taxon>Actinomycetota</taxon>
        <taxon>Actinomycetes</taxon>
        <taxon>Micromonosporales</taxon>
        <taxon>Micromonosporaceae</taxon>
        <taxon>Actinoplanes</taxon>
    </lineage>
</organism>
<accession>A0ABV8J226</accession>
<reference evidence="2" key="1">
    <citation type="journal article" date="2019" name="Int. J. Syst. Evol. Microbiol.">
        <title>The Global Catalogue of Microorganisms (GCM) 10K type strain sequencing project: providing services to taxonomists for standard genome sequencing and annotation.</title>
        <authorList>
            <consortium name="The Broad Institute Genomics Platform"/>
            <consortium name="The Broad Institute Genome Sequencing Center for Infectious Disease"/>
            <person name="Wu L."/>
            <person name="Ma J."/>
        </authorList>
    </citation>
    <scope>NUCLEOTIDE SEQUENCE [LARGE SCALE GENOMIC DNA]</scope>
    <source>
        <strain evidence="2">TBRC 5832</strain>
    </source>
</reference>
<dbReference type="EMBL" id="JBHSBL010000020">
    <property type="protein sequence ID" value="MFC4069055.1"/>
    <property type="molecule type" value="Genomic_DNA"/>
</dbReference>
<gene>
    <name evidence="1" type="ORF">ACFO0C_29330</name>
</gene>
<protein>
    <submittedName>
        <fullName evidence="1">Uncharacterized protein</fullName>
    </submittedName>
</protein>
<dbReference type="Proteomes" id="UP001595867">
    <property type="component" value="Unassembled WGS sequence"/>
</dbReference>
<dbReference type="RefSeq" id="WP_378070501.1">
    <property type="nucleotide sequence ID" value="NZ_JBHSBL010000020.1"/>
</dbReference>
<name>A0ABV8J226_9ACTN</name>
<evidence type="ECO:0000313" key="1">
    <source>
        <dbReference type="EMBL" id="MFC4069055.1"/>
    </source>
</evidence>
<sequence>MEFDLVDRRHDLGAGRQLVEADRQEVADADRAYLAVGEQFLQGLVGGDGAVEVCGQAAAVSMCR</sequence>